<feature type="domain" description="OmpR/PhoB-type" evidence="9">
    <location>
        <begin position="138"/>
        <end position="236"/>
    </location>
</feature>
<dbReference type="RefSeq" id="WP_012230562.1">
    <property type="nucleotide sequence ID" value="NZ_HG422565.1"/>
</dbReference>
<accession>R4Z6U1</accession>
<dbReference type="Gene3D" id="1.10.10.10">
    <property type="entry name" value="Winged helix-like DNA-binding domain superfamily/Winged helix DNA-binding domain"/>
    <property type="match status" value="1"/>
</dbReference>
<evidence type="ECO:0000256" key="4">
    <source>
        <dbReference type="ARBA" id="ARBA00023125"/>
    </source>
</evidence>
<dbReference type="GO" id="GO:0000156">
    <property type="term" value="F:phosphorelay response regulator activity"/>
    <property type="evidence" value="ECO:0007669"/>
    <property type="project" value="TreeGrafter"/>
</dbReference>
<dbReference type="SUPFAM" id="SSF52172">
    <property type="entry name" value="CheY-like"/>
    <property type="match status" value="1"/>
</dbReference>
<feature type="domain" description="Response regulatory" evidence="8">
    <location>
        <begin position="16"/>
        <end position="130"/>
    </location>
</feature>
<dbReference type="FunFam" id="3.40.50.2300:FF:000001">
    <property type="entry name" value="DNA-binding response regulator PhoB"/>
    <property type="match status" value="1"/>
</dbReference>
<dbReference type="InterPro" id="IPR001789">
    <property type="entry name" value="Sig_transdc_resp-reg_receiver"/>
</dbReference>
<evidence type="ECO:0000256" key="3">
    <source>
        <dbReference type="ARBA" id="ARBA00023015"/>
    </source>
</evidence>
<evidence type="ECO:0000256" key="1">
    <source>
        <dbReference type="ARBA" id="ARBA00022553"/>
    </source>
</evidence>
<dbReference type="GO" id="GO:0005829">
    <property type="term" value="C:cytosol"/>
    <property type="evidence" value="ECO:0007669"/>
    <property type="project" value="TreeGrafter"/>
</dbReference>
<keyword evidence="5" id="KW-0804">Transcription</keyword>
<gene>
    <name evidence="10" type="primary">cusR</name>
    <name evidence="10" type="ORF">BN381_80181</name>
</gene>
<dbReference type="Gene3D" id="3.40.50.2300">
    <property type="match status" value="1"/>
</dbReference>
<evidence type="ECO:0000256" key="6">
    <source>
        <dbReference type="PROSITE-ProRule" id="PRU00169"/>
    </source>
</evidence>
<evidence type="ECO:0000313" key="11">
    <source>
        <dbReference type="Proteomes" id="UP000018291"/>
    </source>
</evidence>
<evidence type="ECO:0000256" key="5">
    <source>
        <dbReference type="ARBA" id="ARBA00023163"/>
    </source>
</evidence>
<dbReference type="GO" id="GO:0000976">
    <property type="term" value="F:transcription cis-regulatory region binding"/>
    <property type="evidence" value="ECO:0007669"/>
    <property type="project" value="TreeGrafter"/>
</dbReference>
<keyword evidence="11" id="KW-1185">Reference proteome</keyword>
<dbReference type="SMART" id="SM00448">
    <property type="entry name" value="REC"/>
    <property type="match status" value="1"/>
</dbReference>
<keyword evidence="1 6" id="KW-0597">Phosphoprotein</keyword>
<name>R4Z6U1_9ACTN</name>
<evidence type="ECO:0000259" key="8">
    <source>
        <dbReference type="PROSITE" id="PS50110"/>
    </source>
</evidence>
<dbReference type="Pfam" id="PF00072">
    <property type="entry name" value="Response_reg"/>
    <property type="match status" value="1"/>
</dbReference>
<protein>
    <submittedName>
        <fullName evidence="10">DNA-binding response regulator in two-component regulatory system with CusS</fullName>
    </submittedName>
</protein>
<dbReference type="EMBL" id="CANL01000078">
    <property type="protein sequence ID" value="CCM65651.1"/>
    <property type="molecule type" value="Genomic_DNA"/>
</dbReference>
<dbReference type="HOGENOM" id="CLU_000445_30_1_11"/>
<evidence type="ECO:0000256" key="2">
    <source>
        <dbReference type="ARBA" id="ARBA00023012"/>
    </source>
</evidence>
<organism evidence="10 11">
    <name type="scientific">Candidatus Neomicrothrix parvicella RN1</name>
    <dbReference type="NCBI Taxonomy" id="1229780"/>
    <lineage>
        <taxon>Bacteria</taxon>
        <taxon>Bacillati</taxon>
        <taxon>Actinomycetota</taxon>
        <taxon>Acidimicrobiia</taxon>
        <taxon>Acidimicrobiales</taxon>
        <taxon>Microthrixaceae</taxon>
        <taxon>Candidatus Neomicrothrix</taxon>
    </lineage>
</organism>
<dbReference type="CDD" id="cd00383">
    <property type="entry name" value="trans_reg_C"/>
    <property type="match status" value="1"/>
</dbReference>
<evidence type="ECO:0000259" key="9">
    <source>
        <dbReference type="PROSITE" id="PS51755"/>
    </source>
</evidence>
<feature type="modified residue" description="4-aspartylphosphate" evidence="6">
    <location>
        <position position="65"/>
    </location>
</feature>
<dbReference type="SMART" id="SM00862">
    <property type="entry name" value="Trans_reg_C"/>
    <property type="match status" value="1"/>
</dbReference>
<dbReference type="InterPro" id="IPR036388">
    <property type="entry name" value="WH-like_DNA-bd_sf"/>
</dbReference>
<dbReference type="PROSITE" id="PS50110">
    <property type="entry name" value="RESPONSE_REGULATORY"/>
    <property type="match status" value="1"/>
</dbReference>
<reference evidence="10 11" key="1">
    <citation type="journal article" date="2013" name="ISME J.">
        <title>Metabolic model for the filamentous 'Candidatus Microthrix parvicella' based on genomic and metagenomic analyses.</title>
        <authorList>
            <person name="Jon McIlroy S."/>
            <person name="Kristiansen R."/>
            <person name="Albertsen M."/>
            <person name="Michael Karst S."/>
            <person name="Rossetti S."/>
            <person name="Lund Nielsen J."/>
            <person name="Tandoi V."/>
            <person name="James Seviour R."/>
            <person name="Nielsen P.H."/>
        </authorList>
    </citation>
    <scope>NUCLEOTIDE SEQUENCE [LARGE SCALE GENOMIC DNA]</scope>
    <source>
        <strain evidence="10 11">RN1</strain>
    </source>
</reference>
<dbReference type="PANTHER" id="PTHR48111:SF36">
    <property type="entry name" value="TRANSCRIPTIONAL REGULATORY PROTEIN CUTR"/>
    <property type="match status" value="1"/>
</dbReference>
<dbReference type="PANTHER" id="PTHR48111">
    <property type="entry name" value="REGULATOR OF RPOS"/>
    <property type="match status" value="1"/>
</dbReference>
<dbReference type="Pfam" id="PF00486">
    <property type="entry name" value="Trans_reg_C"/>
    <property type="match status" value="1"/>
</dbReference>
<evidence type="ECO:0000256" key="7">
    <source>
        <dbReference type="PROSITE-ProRule" id="PRU01091"/>
    </source>
</evidence>
<dbReference type="InterPro" id="IPR001867">
    <property type="entry name" value="OmpR/PhoB-type_DNA-bd"/>
</dbReference>
<dbReference type="InterPro" id="IPR011006">
    <property type="entry name" value="CheY-like_superfamily"/>
</dbReference>
<dbReference type="GO" id="GO:0006355">
    <property type="term" value="P:regulation of DNA-templated transcription"/>
    <property type="evidence" value="ECO:0007669"/>
    <property type="project" value="InterPro"/>
</dbReference>
<dbReference type="STRING" id="1229780.BN381_80181"/>
<keyword evidence="3" id="KW-0805">Transcription regulation</keyword>
<feature type="DNA-binding region" description="OmpR/PhoB-type" evidence="7">
    <location>
        <begin position="138"/>
        <end position="236"/>
    </location>
</feature>
<dbReference type="eggNOG" id="COG0745">
    <property type="taxonomic scope" value="Bacteria"/>
</dbReference>
<sequence>MERAGNAMTGNNGAVRVLVVDDEVELAAAVAHGLREEGFDVDVTNDGKDGYERARSATYDAIVLDILLPGMNGFQVCRSLREAGVWTPILMLTAKEGEYDEAEALDTGADDFLRKPFSYVVLIARLRALTRRVNEGALAPVIVGDLELDPVGRKVRRDGTDISLSPREYGLLEVLMRRAGEAVPKRELLEQVWGQDFAGDPNVVEVYVGYLRRKIDRPFDREDLRTIRGSGYILGKPPAHADTSGG</sequence>
<dbReference type="AlphaFoldDB" id="R4Z6U1"/>
<comment type="caution">
    <text evidence="10">The sequence shown here is derived from an EMBL/GenBank/DDBJ whole genome shotgun (WGS) entry which is preliminary data.</text>
</comment>
<proteinExistence type="predicted"/>
<keyword evidence="2" id="KW-0902">Two-component regulatory system</keyword>
<dbReference type="Proteomes" id="UP000018291">
    <property type="component" value="Unassembled WGS sequence"/>
</dbReference>
<evidence type="ECO:0000313" key="10">
    <source>
        <dbReference type="EMBL" id="CCM65651.1"/>
    </source>
</evidence>
<keyword evidence="4 7" id="KW-0238">DNA-binding</keyword>
<dbReference type="InterPro" id="IPR039420">
    <property type="entry name" value="WalR-like"/>
</dbReference>
<dbReference type="PROSITE" id="PS51755">
    <property type="entry name" value="OMPR_PHOB"/>
    <property type="match status" value="1"/>
</dbReference>
<dbReference type="FunFam" id="1.10.10.10:FF:000005">
    <property type="entry name" value="Two-component system response regulator"/>
    <property type="match status" value="1"/>
</dbReference>
<dbReference type="GO" id="GO:0032993">
    <property type="term" value="C:protein-DNA complex"/>
    <property type="evidence" value="ECO:0007669"/>
    <property type="project" value="TreeGrafter"/>
</dbReference>